<comment type="caution">
    <text evidence="1">The sequence shown here is derived from an EMBL/GenBank/DDBJ whole genome shotgun (WGS) entry which is preliminary data.</text>
</comment>
<organism evidence="1 2">
    <name type="scientific">Clostridium brassicae</name>
    <dbReference type="NCBI Taxonomy" id="2999072"/>
    <lineage>
        <taxon>Bacteria</taxon>
        <taxon>Bacillati</taxon>
        <taxon>Bacillota</taxon>
        <taxon>Clostridia</taxon>
        <taxon>Eubacteriales</taxon>
        <taxon>Clostridiaceae</taxon>
        <taxon>Clostridium</taxon>
    </lineage>
</organism>
<gene>
    <name evidence="1" type="ORF">OW729_14270</name>
</gene>
<reference evidence="1" key="1">
    <citation type="submission" date="2022-12" db="EMBL/GenBank/DDBJ databases">
        <title>Clostridium sp. nov., isolated from industrial wastewater.</title>
        <authorList>
            <person name="Jiayan W."/>
        </authorList>
    </citation>
    <scope>NUCLEOTIDE SEQUENCE</scope>
    <source>
        <strain evidence="1">ZC22-4</strain>
    </source>
</reference>
<dbReference type="EMBL" id="JAPQFJ010000016">
    <property type="protein sequence ID" value="MCY6959782.1"/>
    <property type="molecule type" value="Genomic_DNA"/>
</dbReference>
<dbReference type="RefSeq" id="WP_268062219.1">
    <property type="nucleotide sequence ID" value="NZ_JAPQFJ010000016.1"/>
</dbReference>
<evidence type="ECO:0000313" key="1">
    <source>
        <dbReference type="EMBL" id="MCY6959782.1"/>
    </source>
</evidence>
<proteinExistence type="predicted"/>
<accession>A0ABT4DBW1</accession>
<evidence type="ECO:0008006" key="3">
    <source>
        <dbReference type="Google" id="ProtNLM"/>
    </source>
</evidence>
<sequence>MKKRISFIIIVILAVFILIEILPTPGEENSHLRKSVHTFLSDKKNRTIAFSDAIKLHNGKSENSCVYFVSEVLRKNNYEIPKNMASVANFIPFLKGKGWVKERNYKKLKPGDICFSTDNRGNKYGLPTHTYIFMGWVKEGNYDYAYICDNQAKDYKNKIYHIRNMNIIDEANGNRKDAFSFFMRPV</sequence>
<name>A0ABT4DBW1_9CLOT</name>
<keyword evidence="2" id="KW-1185">Reference proteome</keyword>
<evidence type="ECO:0000313" key="2">
    <source>
        <dbReference type="Proteomes" id="UP001144612"/>
    </source>
</evidence>
<dbReference type="Gene3D" id="3.90.1720.10">
    <property type="entry name" value="endopeptidase domain like (from Nostoc punctiforme)"/>
    <property type="match status" value="1"/>
</dbReference>
<dbReference type="Proteomes" id="UP001144612">
    <property type="component" value="Unassembled WGS sequence"/>
</dbReference>
<protein>
    <recommendedName>
        <fullName evidence="3">Bacteriophage lysin domain-containing protein</fullName>
    </recommendedName>
</protein>